<dbReference type="PANTHER" id="PTHR30106">
    <property type="entry name" value="INNER MEMBRANE PROTEIN YEIH-RELATED"/>
    <property type="match status" value="1"/>
</dbReference>
<keyword evidence="3" id="KW-1003">Cell membrane</keyword>
<keyword evidence="9" id="KW-1185">Reference proteome</keyword>
<feature type="transmembrane region" description="Helical" evidence="7">
    <location>
        <begin position="93"/>
        <end position="111"/>
    </location>
</feature>
<feature type="transmembrane region" description="Helical" evidence="7">
    <location>
        <begin position="30"/>
        <end position="49"/>
    </location>
</feature>
<gene>
    <name evidence="8" type="ORF">D9V34_11750</name>
</gene>
<name>A0A3L7AP65_9MICO</name>
<dbReference type="EMBL" id="RCUY01000010">
    <property type="protein sequence ID" value="RLP81400.1"/>
    <property type="molecule type" value="Genomic_DNA"/>
</dbReference>
<dbReference type="Proteomes" id="UP000269438">
    <property type="component" value="Unassembled WGS sequence"/>
</dbReference>
<comment type="subcellular location">
    <subcellularLocation>
        <location evidence="1">Cell membrane</location>
        <topology evidence="1">Multi-pass membrane protein</topology>
    </subcellularLocation>
</comment>
<protein>
    <submittedName>
        <fullName evidence="8">Putative sulfate exporter family transporter</fullName>
    </submittedName>
</protein>
<sequence length="341" mass="34570">MTRIRTVLPGLGIALIAAVAAQGIHLLTPAIPALTWAVLLGILAANIPATARILRGFAAPGIAFAAKKLMRLGIVLLGLKLSLVDVAGLGWPTLLVVIGIVLITFMGTLYGGKLLRLPGDQPLLMAAGFAICGASAIGAMSAATGAKNKDAVAPVAMVTLCGTLAIAVLPLAGHLLGLGPAEFGFWVGASVHDVGQVVATAQTAGAGALAIAVVVKLTRVVLLAPMVTGTALVVRARERRNSAALETPVSATLPPILPLFVAGFLLMIVLRSFDLVAPGILDVAAQAQDWLLALALFSLGSGVRVGELRRGGARTALLALASWVLIALLALAAVWLLQPGA</sequence>
<evidence type="ECO:0000256" key="1">
    <source>
        <dbReference type="ARBA" id="ARBA00004651"/>
    </source>
</evidence>
<dbReference type="PANTHER" id="PTHR30106:SF2">
    <property type="entry name" value="UPF0324 INNER MEMBRANE PROTEIN YEIH"/>
    <property type="match status" value="1"/>
</dbReference>
<proteinExistence type="inferred from homology"/>
<feature type="transmembrane region" description="Helical" evidence="7">
    <location>
        <begin position="249"/>
        <end position="270"/>
    </location>
</feature>
<feature type="transmembrane region" description="Helical" evidence="7">
    <location>
        <begin position="318"/>
        <end position="337"/>
    </location>
</feature>
<comment type="caution">
    <text evidence="8">The sequence shown here is derived from an EMBL/GenBank/DDBJ whole genome shotgun (WGS) entry which is preliminary data.</text>
</comment>
<dbReference type="AlphaFoldDB" id="A0A3L7AP65"/>
<evidence type="ECO:0000313" key="9">
    <source>
        <dbReference type="Proteomes" id="UP000269438"/>
    </source>
</evidence>
<evidence type="ECO:0000256" key="3">
    <source>
        <dbReference type="ARBA" id="ARBA00022475"/>
    </source>
</evidence>
<accession>A0A3L7AP65</accession>
<reference evidence="8 9" key="1">
    <citation type="submission" date="2018-10" db="EMBL/GenBank/DDBJ databases">
        <authorList>
            <person name="Li J."/>
        </authorList>
    </citation>
    <scope>NUCLEOTIDE SEQUENCE [LARGE SCALE GENOMIC DNA]</scope>
    <source>
        <strain evidence="8 9">JCM 11654</strain>
    </source>
</reference>
<feature type="transmembrane region" description="Helical" evidence="7">
    <location>
        <begin position="290"/>
        <end position="306"/>
    </location>
</feature>
<feature type="transmembrane region" description="Helical" evidence="7">
    <location>
        <begin position="151"/>
        <end position="173"/>
    </location>
</feature>
<evidence type="ECO:0000256" key="7">
    <source>
        <dbReference type="SAM" id="Phobius"/>
    </source>
</evidence>
<evidence type="ECO:0000256" key="2">
    <source>
        <dbReference type="ARBA" id="ARBA00007977"/>
    </source>
</evidence>
<comment type="similarity">
    <text evidence="2">Belongs to the UPF0324 family.</text>
</comment>
<feature type="transmembrane region" description="Helical" evidence="7">
    <location>
        <begin position="123"/>
        <end position="145"/>
    </location>
</feature>
<evidence type="ECO:0000313" key="8">
    <source>
        <dbReference type="EMBL" id="RLP81400.1"/>
    </source>
</evidence>
<dbReference type="OrthoDB" id="9766798at2"/>
<dbReference type="GO" id="GO:0005886">
    <property type="term" value="C:plasma membrane"/>
    <property type="evidence" value="ECO:0007669"/>
    <property type="project" value="UniProtKB-SubCell"/>
</dbReference>
<dbReference type="RefSeq" id="WP_121689091.1">
    <property type="nucleotide sequence ID" value="NZ_RCUY01000010.1"/>
</dbReference>
<keyword evidence="4 7" id="KW-0812">Transmembrane</keyword>
<keyword evidence="5 7" id="KW-1133">Transmembrane helix</keyword>
<dbReference type="InterPro" id="IPR018383">
    <property type="entry name" value="UPF0324_pro"/>
</dbReference>
<dbReference type="Pfam" id="PF03601">
    <property type="entry name" value="Cons_hypoth698"/>
    <property type="match status" value="1"/>
</dbReference>
<evidence type="ECO:0000256" key="4">
    <source>
        <dbReference type="ARBA" id="ARBA00022692"/>
    </source>
</evidence>
<evidence type="ECO:0000256" key="5">
    <source>
        <dbReference type="ARBA" id="ARBA00022989"/>
    </source>
</evidence>
<organism evidence="8 9">
    <name type="scientific">Mycetocola lacteus</name>
    <dbReference type="NCBI Taxonomy" id="76637"/>
    <lineage>
        <taxon>Bacteria</taxon>
        <taxon>Bacillati</taxon>
        <taxon>Actinomycetota</taxon>
        <taxon>Actinomycetes</taxon>
        <taxon>Micrococcales</taxon>
        <taxon>Microbacteriaceae</taxon>
        <taxon>Mycetocola</taxon>
    </lineage>
</organism>
<evidence type="ECO:0000256" key="6">
    <source>
        <dbReference type="ARBA" id="ARBA00023136"/>
    </source>
</evidence>
<keyword evidence="6 7" id="KW-0472">Membrane</keyword>